<comment type="caution">
    <text evidence="2">The sequence shown here is derived from an EMBL/GenBank/DDBJ whole genome shotgun (WGS) entry which is preliminary data.</text>
</comment>
<evidence type="ECO:0000313" key="2">
    <source>
        <dbReference type="EMBL" id="MPN17074.1"/>
    </source>
</evidence>
<sequence>MLRRKRAITNKAVEEKSNFSRLDFEVPKEPAARVPTITPIPMDVAQMRRSAKGRSYTWANHDTAQRACKERRAPINMLQIRAIERTTGDVKTKTPVSLRFCSKLFCAFPFLQKIGSSFLFKKRDKARTTQKKLRKAKTNDIPHESMAQPRGATPTTAPKFPTANVNPE</sequence>
<protein>
    <submittedName>
        <fullName evidence="2">Uncharacterized protein</fullName>
    </submittedName>
</protein>
<dbReference type="AlphaFoldDB" id="A0A645FYX6"/>
<name>A0A645FYX6_9ZZZZ</name>
<reference evidence="2" key="1">
    <citation type="submission" date="2019-08" db="EMBL/GenBank/DDBJ databases">
        <authorList>
            <person name="Kucharzyk K."/>
            <person name="Murdoch R.W."/>
            <person name="Higgins S."/>
            <person name="Loffler F."/>
        </authorList>
    </citation>
    <scope>NUCLEOTIDE SEQUENCE</scope>
</reference>
<accession>A0A645FYX6</accession>
<proteinExistence type="predicted"/>
<feature type="compositionally biased region" description="Basic residues" evidence="1">
    <location>
        <begin position="125"/>
        <end position="136"/>
    </location>
</feature>
<dbReference type="EMBL" id="VSSQ01064105">
    <property type="protein sequence ID" value="MPN17074.1"/>
    <property type="molecule type" value="Genomic_DNA"/>
</dbReference>
<gene>
    <name evidence="2" type="ORF">SDC9_164424</name>
</gene>
<evidence type="ECO:0000256" key="1">
    <source>
        <dbReference type="SAM" id="MobiDB-lite"/>
    </source>
</evidence>
<feature type="compositionally biased region" description="Low complexity" evidence="1">
    <location>
        <begin position="152"/>
        <end position="168"/>
    </location>
</feature>
<organism evidence="2">
    <name type="scientific">bioreactor metagenome</name>
    <dbReference type="NCBI Taxonomy" id="1076179"/>
    <lineage>
        <taxon>unclassified sequences</taxon>
        <taxon>metagenomes</taxon>
        <taxon>ecological metagenomes</taxon>
    </lineage>
</organism>
<feature type="region of interest" description="Disordered" evidence="1">
    <location>
        <begin position="125"/>
        <end position="168"/>
    </location>
</feature>